<sequence length="123" mass="13895">MNTSTQNNIMSKLEDDLLRKRIMKKVYMRWLLFKKLPQVLGEIGIITFLVIFAQSRVSFAAILKNAYSAGISDPLGIINFSFNALSHTTPSIKMFSALLIVISVMIIRDIRATRKYNPLSAAE</sequence>
<feature type="transmembrane region" description="Helical" evidence="1">
    <location>
        <begin position="84"/>
        <end position="107"/>
    </location>
</feature>
<gene>
    <name evidence="2" type="ORF">A3G49_05670</name>
</gene>
<organism evidence="2 3">
    <name type="scientific">Candidatus Sungbacteria bacterium RIFCSPLOWO2_12_FULL_41_11</name>
    <dbReference type="NCBI Taxonomy" id="1802286"/>
    <lineage>
        <taxon>Bacteria</taxon>
        <taxon>Candidatus Sungiibacteriota</taxon>
    </lineage>
</organism>
<keyword evidence="1" id="KW-1133">Transmembrane helix</keyword>
<dbReference type="AlphaFoldDB" id="A0A1G2LV13"/>
<evidence type="ECO:0000256" key="1">
    <source>
        <dbReference type="SAM" id="Phobius"/>
    </source>
</evidence>
<dbReference type="EMBL" id="MHQY01000005">
    <property type="protein sequence ID" value="OHA14641.1"/>
    <property type="molecule type" value="Genomic_DNA"/>
</dbReference>
<evidence type="ECO:0000313" key="2">
    <source>
        <dbReference type="EMBL" id="OHA14641.1"/>
    </source>
</evidence>
<keyword evidence="1" id="KW-0472">Membrane</keyword>
<proteinExistence type="predicted"/>
<reference evidence="2 3" key="1">
    <citation type="journal article" date="2016" name="Nat. Commun.">
        <title>Thousands of microbial genomes shed light on interconnected biogeochemical processes in an aquifer system.</title>
        <authorList>
            <person name="Anantharaman K."/>
            <person name="Brown C.T."/>
            <person name="Hug L.A."/>
            <person name="Sharon I."/>
            <person name="Castelle C.J."/>
            <person name="Probst A.J."/>
            <person name="Thomas B.C."/>
            <person name="Singh A."/>
            <person name="Wilkins M.J."/>
            <person name="Karaoz U."/>
            <person name="Brodie E.L."/>
            <person name="Williams K.H."/>
            <person name="Hubbard S.S."/>
            <person name="Banfield J.F."/>
        </authorList>
    </citation>
    <scope>NUCLEOTIDE SEQUENCE [LARGE SCALE GENOMIC DNA]</scope>
</reference>
<comment type="caution">
    <text evidence="2">The sequence shown here is derived from an EMBL/GenBank/DDBJ whole genome shotgun (WGS) entry which is preliminary data.</text>
</comment>
<accession>A0A1G2LV13</accession>
<evidence type="ECO:0000313" key="3">
    <source>
        <dbReference type="Proteomes" id="UP000177171"/>
    </source>
</evidence>
<protein>
    <submittedName>
        <fullName evidence="2">Uncharacterized protein</fullName>
    </submittedName>
</protein>
<dbReference type="Proteomes" id="UP000177171">
    <property type="component" value="Unassembled WGS sequence"/>
</dbReference>
<keyword evidence="1" id="KW-0812">Transmembrane</keyword>
<name>A0A1G2LV13_9BACT</name>